<dbReference type="Proteomes" id="UP000640274">
    <property type="component" value="Unassembled WGS sequence"/>
</dbReference>
<proteinExistence type="predicted"/>
<name>A0A934MRF1_9BACL</name>
<sequence>MTERLRTTKSDVFEQLRADVADYVRAGGRDAFSFSLTYHPRYGDVPGCEIQRLIDEETKK</sequence>
<organism evidence="1 2">
    <name type="scientific">Paenibacillus roseus</name>
    <dbReference type="NCBI Taxonomy" id="2798579"/>
    <lineage>
        <taxon>Bacteria</taxon>
        <taxon>Bacillati</taxon>
        <taxon>Bacillota</taxon>
        <taxon>Bacilli</taxon>
        <taxon>Bacillales</taxon>
        <taxon>Paenibacillaceae</taxon>
        <taxon>Paenibacillus</taxon>
    </lineage>
</organism>
<evidence type="ECO:0000313" key="1">
    <source>
        <dbReference type="EMBL" id="MBJ6364196.1"/>
    </source>
</evidence>
<dbReference type="RefSeq" id="WP_199021794.1">
    <property type="nucleotide sequence ID" value="NZ_JAELUP010000117.1"/>
</dbReference>
<dbReference type="EMBL" id="JAELUP010000117">
    <property type="protein sequence ID" value="MBJ6364196.1"/>
    <property type="molecule type" value="Genomic_DNA"/>
</dbReference>
<protein>
    <submittedName>
        <fullName evidence="1">Uncharacterized protein</fullName>
    </submittedName>
</protein>
<keyword evidence="2" id="KW-1185">Reference proteome</keyword>
<dbReference type="AlphaFoldDB" id="A0A934MRF1"/>
<gene>
    <name evidence="1" type="ORF">JFN88_23550</name>
</gene>
<evidence type="ECO:0000313" key="2">
    <source>
        <dbReference type="Proteomes" id="UP000640274"/>
    </source>
</evidence>
<reference evidence="1" key="1">
    <citation type="submission" date="2020-12" db="EMBL/GenBank/DDBJ databases">
        <authorList>
            <person name="Huq M.A."/>
        </authorList>
    </citation>
    <scope>NUCLEOTIDE SEQUENCE</scope>
    <source>
        <strain evidence="1">MAHUQ-46</strain>
    </source>
</reference>
<accession>A0A934MRF1</accession>
<comment type="caution">
    <text evidence="1">The sequence shown here is derived from an EMBL/GenBank/DDBJ whole genome shotgun (WGS) entry which is preliminary data.</text>
</comment>